<dbReference type="AlphaFoldDB" id="A0A4Z2HGS7"/>
<dbReference type="EMBL" id="SRLO01000252">
    <property type="protein sequence ID" value="TNN64455.1"/>
    <property type="molecule type" value="Genomic_DNA"/>
</dbReference>
<organism evidence="2 3">
    <name type="scientific">Liparis tanakae</name>
    <name type="common">Tanaka's snailfish</name>
    <dbReference type="NCBI Taxonomy" id="230148"/>
    <lineage>
        <taxon>Eukaryota</taxon>
        <taxon>Metazoa</taxon>
        <taxon>Chordata</taxon>
        <taxon>Craniata</taxon>
        <taxon>Vertebrata</taxon>
        <taxon>Euteleostomi</taxon>
        <taxon>Actinopterygii</taxon>
        <taxon>Neopterygii</taxon>
        <taxon>Teleostei</taxon>
        <taxon>Neoteleostei</taxon>
        <taxon>Acanthomorphata</taxon>
        <taxon>Eupercaria</taxon>
        <taxon>Perciformes</taxon>
        <taxon>Cottioidei</taxon>
        <taxon>Cottales</taxon>
        <taxon>Liparidae</taxon>
        <taxon>Liparis</taxon>
    </lineage>
</organism>
<feature type="region of interest" description="Disordered" evidence="1">
    <location>
        <begin position="1"/>
        <end position="23"/>
    </location>
</feature>
<keyword evidence="3" id="KW-1185">Reference proteome</keyword>
<reference evidence="2 3" key="1">
    <citation type="submission" date="2019-03" db="EMBL/GenBank/DDBJ databases">
        <title>First draft genome of Liparis tanakae, snailfish: a comprehensive survey of snailfish specific genes.</title>
        <authorList>
            <person name="Kim W."/>
            <person name="Song I."/>
            <person name="Jeong J.-H."/>
            <person name="Kim D."/>
            <person name="Kim S."/>
            <person name="Ryu S."/>
            <person name="Song J.Y."/>
            <person name="Lee S.K."/>
        </authorList>
    </citation>
    <scope>NUCLEOTIDE SEQUENCE [LARGE SCALE GENOMIC DNA]</scope>
    <source>
        <tissue evidence="2">Muscle</tissue>
    </source>
</reference>
<comment type="caution">
    <text evidence="2">The sequence shown here is derived from an EMBL/GenBank/DDBJ whole genome shotgun (WGS) entry which is preliminary data.</text>
</comment>
<protein>
    <submittedName>
        <fullName evidence="2">Uncharacterized protein</fullName>
    </submittedName>
</protein>
<proteinExistence type="predicted"/>
<evidence type="ECO:0000256" key="1">
    <source>
        <dbReference type="SAM" id="MobiDB-lite"/>
    </source>
</evidence>
<sequence>MVLHPVSDALDPPLPSPSSTPRPADQNSFVQVFFVSRLPAMLVRVQLRVLASGDGPLEGKDLLLGVWTNSPSKGEAASSTTLTWDTKGSKRDTGTSTLFLKKRDTNMKEVRYALEAYDALWHRGVIVIGGWKPFGHGRVEKDKAVPQPLCLAELGGLVSPPGGGYRRAHEWKVHMQDMVTLAFK</sequence>
<name>A0A4Z2HGS7_9TELE</name>
<accession>A0A4Z2HGS7</accession>
<dbReference type="Proteomes" id="UP000314294">
    <property type="component" value="Unassembled WGS sequence"/>
</dbReference>
<gene>
    <name evidence="2" type="ORF">EYF80_025306</name>
</gene>
<evidence type="ECO:0000313" key="3">
    <source>
        <dbReference type="Proteomes" id="UP000314294"/>
    </source>
</evidence>
<feature type="compositionally biased region" description="Low complexity" evidence="1">
    <location>
        <begin position="1"/>
        <end position="11"/>
    </location>
</feature>
<evidence type="ECO:0000313" key="2">
    <source>
        <dbReference type="EMBL" id="TNN64455.1"/>
    </source>
</evidence>